<dbReference type="Gene3D" id="3.40.50.150">
    <property type="entry name" value="Vaccinia Virus protein VP39"/>
    <property type="match status" value="1"/>
</dbReference>
<dbReference type="OrthoDB" id="2529286at2759"/>
<dbReference type="GO" id="GO:0008757">
    <property type="term" value="F:S-adenosylmethionine-dependent methyltransferase activity"/>
    <property type="evidence" value="ECO:0007669"/>
    <property type="project" value="UniProtKB-ARBA"/>
</dbReference>
<dbReference type="Pfam" id="PF10294">
    <property type="entry name" value="Methyltransf_16"/>
    <property type="match status" value="1"/>
</dbReference>
<organism evidence="1 2">
    <name type="scientific">Coprinopsis marcescibilis</name>
    <name type="common">Agaric fungus</name>
    <name type="synonym">Psathyrella marcescibilis</name>
    <dbReference type="NCBI Taxonomy" id="230819"/>
    <lineage>
        <taxon>Eukaryota</taxon>
        <taxon>Fungi</taxon>
        <taxon>Dikarya</taxon>
        <taxon>Basidiomycota</taxon>
        <taxon>Agaricomycotina</taxon>
        <taxon>Agaricomycetes</taxon>
        <taxon>Agaricomycetidae</taxon>
        <taxon>Agaricales</taxon>
        <taxon>Agaricineae</taxon>
        <taxon>Psathyrellaceae</taxon>
        <taxon>Coprinopsis</taxon>
    </lineage>
</organism>
<evidence type="ECO:0000313" key="2">
    <source>
        <dbReference type="Proteomes" id="UP000307440"/>
    </source>
</evidence>
<sequence length="304" mass="33765">MKRRIFLIYTNLKGTSSGSEGPAAVDLSHGLGYVDSSKGLLEISFDLSIPESSEGNSEDISQTKVKSKSKRLIKRKNVKISAKTVEVQLFQDITSLRSRKGDTGSVVWKASVEFAHLVLSQHHFNVENSLFDFDRLKASHILELGSGTGLLGVLISPLSGRYTVTDIQELVPLIQKNVTKNLPGSSNITAESLDWIALRASSPLQRNRLFRLDNDPDLILVVDCIYHPSLIAPLISTLDHFAVPLKTHVLVLSELRSEDVLRDFLSSWLEIPGWKIHNVGEKLLRNRRYVMWIGVKSAASKGLT</sequence>
<dbReference type="STRING" id="230819.A0A5C3KYS7"/>
<dbReference type="AlphaFoldDB" id="A0A5C3KYS7"/>
<dbReference type="EMBL" id="ML210184">
    <property type="protein sequence ID" value="TFK25572.1"/>
    <property type="molecule type" value="Genomic_DNA"/>
</dbReference>
<dbReference type="InterPro" id="IPR019410">
    <property type="entry name" value="Methyltransf_16"/>
</dbReference>
<dbReference type="PANTHER" id="PTHR14614">
    <property type="entry name" value="HEPATOCELLULAR CARCINOMA-ASSOCIATED ANTIGEN"/>
    <property type="match status" value="1"/>
</dbReference>
<dbReference type="SUPFAM" id="SSF53335">
    <property type="entry name" value="S-adenosyl-L-methionine-dependent methyltransferases"/>
    <property type="match status" value="1"/>
</dbReference>
<protein>
    <submittedName>
        <fullName evidence="1">Uncharacterized protein</fullName>
    </submittedName>
</protein>
<proteinExistence type="predicted"/>
<dbReference type="GO" id="GO:0005829">
    <property type="term" value="C:cytosol"/>
    <property type="evidence" value="ECO:0007669"/>
    <property type="project" value="TreeGrafter"/>
</dbReference>
<reference evidence="1 2" key="1">
    <citation type="journal article" date="2019" name="Nat. Ecol. Evol.">
        <title>Megaphylogeny resolves global patterns of mushroom evolution.</title>
        <authorList>
            <person name="Varga T."/>
            <person name="Krizsan K."/>
            <person name="Foldi C."/>
            <person name="Dima B."/>
            <person name="Sanchez-Garcia M."/>
            <person name="Sanchez-Ramirez S."/>
            <person name="Szollosi G.J."/>
            <person name="Szarkandi J.G."/>
            <person name="Papp V."/>
            <person name="Albert L."/>
            <person name="Andreopoulos W."/>
            <person name="Angelini C."/>
            <person name="Antonin V."/>
            <person name="Barry K.W."/>
            <person name="Bougher N.L."/>
            <person name="Buchanan P."/>
            <person name="Buyck B."/>
            <person name="Bense V."/>
            <person name="Catcheside P."/>
            <person name="Chovatia M."/>
            <person name="Cooper J."/>
            <person name="Damon W."/>
            <person name="Desjardin D."/>
            <person name="Finy P."/>
            <person name="Geml J."/>
            <person name="Haridas S."/>
            <person name="Hughes K."/>
            <person name="Justo A."/>
            <person name="Karasinski D."/>
            <person name="Kautmanova I."/>
            <person name="Kiss B."/>
            <person name="Kocsube S."/>
            <person name="Kotiranta H."/>
            <person name="LaButti K.M."/>
            <person name="Lechner B.E."/>
            <person name="Liimatainen K."/>
            <person name="Lipzen A."/>
            <person name="Lukacs Z."/>
            <person name="Mihaltcheva S."/>
            <person name="Morgado L.N."/>
            <person name="Niskanen T."/>
            <person name="Noordeloos M.E."/>
            <person name="Ohm R.A."/>
            <person name="Ortiz-Santana B."/>
            <person name="Ovrebo C."/>
            <person name="Racz N."/>
            <person name="Riley R."/>
            <person name="Savchenko A."/>
            <person name="Shiryaev A."/>
            <person name="Soop K."/>
            <person name="Spirin V."/>
            <person name="Szebenyi C."/>
            <person name="Tomsovsky M."/>
            <person name="Tulloss R.E."/>
            <person name="Uehling J."/>
            <person name="Grigoriev I.V."/>
            <person name="Vagvolgyi C."/>
            <person name="Papp T."/>
            <person name="Martin F.M."/>
            <person name="Miettinen O."/>
            <person name="Hibbett D.S."/>
            <person name="Nagy L.G."/>
        </authorList>
    </citation>
    <scope>NUCLEOTIDE SEQUENCE [LARGE SCALE GENOMIC DNA]</scope>
    <source>
        <strain evidence="1 2">CBS 121175</strain>
    </source>
</reference>
<name>A0A5C3KYS7_COPMA</name>
<keyword evidence="2" id="KW-1185">Reference proteome</keyword>
<evidence type="ECO:0000313" key="1">
    <source>
        <dbReference type="EMBL" id="TFK25572.1"/>
    </source>
</evidence>
<dbReference type="GO" id="GO:0032991">
    <property type="term" value="C:protein-containing complex"/>
    <property type="evidence" value="ECO:0007669"/>
    <property type="project" value="TreeGrafter"/>
</dbReference>
<accession>A0A5C3KYS7</accession>
<dbReference type="InterPro" id="IPR029063">
    <property type="entry name" value="SAM-dependent_MTases_sf"/>
</dbReference>
<dbReference type="PANTHER" id="PTHR14614:SF109">
    <property type="entry name" value="RIBOSOMAL LYSINE N-METHYLTRANSFERASE 5"/>
    <property type="match status" value="1"/>
</dbReference>
<gene>
    <name evidence="1" type="ORF">FA15DRAFT_703514</name>
</gene>
<dbReference type="Proteomes" id="UP000307440">
    <property type="component" value="Unassembled WGS sequence"/>
</dbReference>